<feature type="region of interest" description="Disordered" evidence="1">
    <location>
        <begin position="25"/>
        <end position="56"/>
    </location>
</feature>
<sequence length="131" mass="13892">MTDSEKRMSSPVNGAEVMPTAAAIAKATKEPATRTVNRKASLPQPKRAEASSGGFGNEAEVTADVAAIDARIKIAEESLKPSAERLKETVSQKVEKLGQASPTKRRNYLDIFATTVPDPIELGLEVADAQA</sequence>
<feature type="region of interest" description="Disordered" evidence="1">
    <location>
        <begin position="1"/>
        <end position="20"/>
    </location>
</feature>
<keyword evidence="3" id="KW-1185">Reference proteome</keyword>
<evidence type="ECO:0000313" key="2">
    <source>
        <dbReference type="EMBL" id="RRH96654.1"/>
    </source>
</evidence>
<evidence type="ECO:0000313" key="3">
    <source>
        <dbReference type="Proteomes" id="UP000273786"/>
    </source>
</evidence>
<dbReference type="OrthoDB" id="9759295at2"/>
<dbReference type="Proteomes" id="UP000273786">
    <property type="component" value="Unassembled WGS sequence"/>
</dbReference>
<accession>A0A3P3FD97</accession>
<gene>
    <name evidence="2" type="ORF">EH240_21940</name>
</gene>
<reference evidence="2 3" key="1">
    <citation type="submission" date="2018-11" db="EMBL/GenBank/DDBJ databases">
        <title>the genome of Mesorhizobium tamadayense DSM 28320.</title>
        <authorList>
            <person name="Gao J."/>
        </authorList>
    </citation>
    <scope>NUCLEOTIDE SEQUENCE [LARGE SCALE GENOMIC DNA]</scope>
    <source>
        <strain evidence="2 3">DSM 28320</strain>
    </source>
</reference>
<dbReference type="AlphaFoldDB" id="A0A3P3FD97"/>
<evidence type="ECO:0000256" key="1">
    <source>
        <dbReference type="SAM" id="MobiDB-lite"/>
    </source>
</evidence>
<dbReference type="EMBL" id="RQXT01000030">
    <property type="protein sequence ID" value="RRH96654.1"/>
    <property type="molecule type" value="Genomic_DNA"/>
</dbReference>
<name>A0A3P3FD97_9HYPH</name>
<protein>
    <submittedName>
        <fullName evidence="2">Uncharacterized protein</fullName>
    </submittedName>
</protein>
<proteinExistence type="predicted"/>
<organism evidence="2 3">
    <name type="scientific">Mesorhizobium tamadayense</name>
    <dbReference type="NCBI Taxonomy" id="425306"/>
    <lineage>
        <taxon>Bacteria</taxon>
        <taxon>Pseudomonadati</taxon>
        <taxon>Pseudomonadota</taxon>
        <taxon>Alphaproteobacteria</taxon>
        <taxon>Hyphomicrobiales</taxon>
        <taxon>Phyllobacteriaceae</taxon>
        <taxon>Mesorhizobium</taxon>
    </lineage>
</organism>
<comment type="caution">
    <text evidence="2">The sequence shown here is derived from an EMBL/GenBank/DDBJ whole genome shotgun (WGS) entry which is preliminary data.</text>
</comment>